<protein>
    <recommendedName>
        <fullName evidence="4">BLOC-1-related complex subunit 5</fullName>
    </recommendedName>
</protein>
<organism evidence="2 3">
    <name type="scientific">Anisodus acutangulus</name>
    <dbReference type="NCBI Taxonomy" id="402998"/>
    <lineage>
        <taxon>Eukaryota</taxon>
        <taxon>Viridiplantae</taxon>
        <taxon>Streptophyta</taxon>
        <taxon>Embryophyta</taxon>
        <taxon>Tracheophyta</taxon>
        <taxon>Spermatophyta</taxon>
        <taxon>Magnoliopsida</taxon>
        <taxon>eudicotyledons</taxon>
        <taxon>Gunneridae</taxon>
        <taxon>Pentapetalae</taxon>
        <taxon>asterids</taxon>
        <taxon>lamiids</taxon>
        <taxon>Solanales</taxon>
        <taxon>Solanaceae</taxon>
        <taxon>Solanoideae</taxon>
        <taxon>Hyoscyameae</taxon>
        <taxon>Anisodus</taxon>
    </lineage>
</organism>
<feature type="compositionally biased region" description="Low complexity" evidence="1">
    <location>
        <begin position="312"/>
        <end position="321"/>
    </location>
</feature>
<proteinExistence type="predicted"/>
<dbReference type="Proteomes" id="UP001152561">
    <property type="component" value="Unassembled WGS sequence"/>
</dbReference>
<dbReference type="EMBL" id="JAJAGQ010000003">
    <property type="protein sequence ID" value="KAJ8567606.1"/>
    <property type="molecule type" value="Genomic_DNA"/>
</dbReference>
<dbReference type="PANTHER" id="PTHR36409">
    <property type="entry name" value="EXPRESSED PROTEIN"/>
    <property type="match status" value="1"/>
</dbReference>
<gene>
    <name evidence="2" type="ORF">K7X08_019814</name>
</gene>
<dbReference type="OrthoDB" id="1060596at2759"/>
<feature type="region of interest" description="Disordered" evidence="1">
    <location>
        <begin position="298"/>
        <end position="333"/>
    </location>
</feature>
<comment type="caution">
    <text evidence="2">The sequence shown here is derived from an EMBL/GenBank/DDBJ whole genome shotgun (WGS) entry which is preliminary data.</text>
</comment>
<name>A0A9Q1MVN3_9SOLA</name>
<keyword evidence="3" id="KW-1185">Reference proteome</keyword>
<dbReference type="AlphaFoldDB" id="A0A9Q1MVN3"/>
<evidence type="ECO:0008006" key="4">
    <source>
        <dbReference type="Google" id="ProtNLM"/>
    </source>
</evidence>
<evidence type="ECO:0000313" key="3">
    <source>
        <dbReference type="Proteomes" id="UP001152561"/>
    </source>
</evidence>
<reference evidence="3" key="1">
    <citation type="journal article" date="2023" name="Proc. Natl. Acad. Sci. U.S.A.">
        <title>Genomic and structural basis for evolution of tropane alkaloid biosynthesis.</title>
        <authorList>
            <person name="Wanga Y.-J."/>
            <person name="Taina T."/>
            <person name="Yua J.-Y."/>
            <person name="Lia J."/>
            <person name="Xua B."/>
            <person name="Chenc J."/>
            <person name="D'Auriad J.C."/>
            <person name="Huanga J.-P."/>
            <person name="Huanga S.-X."/>
        </authorList>
    </citation>
    <scope>NUCLEOTIDE SEQUENCE [LARGE SCALE GENOMIC DNA]</scope>
    <source>
        <strain evidence="3">cv. KIB-2019</strain>
    </source>
</reference>
<evidence type="ECO:0000313" key="2">
    <source>
        <dbReference type="EMBL" id="KAJ8567606.1"/>
    </source>
</evidence>
<evidence type="ECO:0000256" key="1">
    <source>
        <dbReference type="SAM" id="MobiDB-lite"/>
    </source>
</evidence>
<dbReference type="PANTHER" id="PTHR36409:SF1">
    <property type="entry name" value="BLOC-1-RELATED COMPLEX SUBUNIT 5"/>
    <property type="match status" value="1"/>
</dbReference>
<accession>A0A9Q1MVN3</accession>
<sequence>MQLTQFILRSDPGFAGLCILIGSFRVTRIGIFLRINQPFSPLPLPLPLKRPHSRWVSSICFPPLRMEQEERERRVGISLQFSPIVAKSSILTLTAHICFQEKDRLWVRNLRFSVHPARRFYSNRLGTLSMGASESLLSSSQKPIDEITTVSERVEGVDPVLERLKSLKIAAPILISPPAESSLTDILVRKSSSSSNKGCVDSKVLLELFSVYRQWKEEKAQKICKRQEEIENKIEVADALAVKLLQRFNYSVSAMKTTSQHLSEVHGLQVEFGVLKGRLTEVISNCDALCKRIAAEGPESLQSSIKPFTAASSDTGSNSSSIRPLQAETDEKQ</sequence>